<dbReference type="InterPro" id="IPR009057">
    <property type="entry name" value="Homeodomain-like_sf"/>
</dbReference>
<dbReference type="Proteomes" id="UP000252415">
    <property type="component" value="Unassembled WGS sequence"/>
</dbReference>
<dbReference type="InterPro" id="IPR018060">
    <property type="entry name" value="HTH_AraC"/>
</dbReference>
<reference evidence="5 6" key="1">
    <citation type="submission" date="2018-07" db="EMBL/GenBank/DDBJ databases">
        <title>Genomic Encyclopedia of Type Strains, Phase III (KMG-III): the genomes of soil and plant-associated and newly described type strains.</title>
        <authorList>
            <person name="Whitman W."/>
        </authorList>
    </citation>
    <scope>NUCLEOTIDE SEQUENCE [LARGE SCALE GENOMIC DNA]</scope>
    <source>
        <strain evidence="5 6">CECT 7506</strain>
    </source>
</reference>
<sequence>MHILFLGSIIDKIENHEREVLAIDTSIHLTADRLPLVRDIGWNRIDSVYTHPDRILDYDVFLYVINGRMQVIEEGKEYIVREKEHLFLKKGLHHWGLPETLPGTAWYWVHFNTVVDERVAYKEHLPLPELGYFYPKHYEYRFMMPKNGSSSLHQTMESRLRTILDNYHKVRDHWMTRSSLQIYQLFLDLHQAALKHEETSETGGKADTIAGRVMTYLVQHADRDFDSRELSSQLQLNYSYLSSTYKRLTGQSIIEVHTKLRMNKAMDMMRSTSMNISEISERLGYKNPYYFSRVFKKVLGEAPSSYLRHFYKS</sequence>
<dbReference type="PROSITE" id="PS01124">
    <property type="entry name" value="HTH_ARAC_FAMILY_2"/>
    <property type="match status" value="1"/>
</dbReference>
<accession>A0A368VK39</accession>
<proteinExistence type="predicted"/>
<keyword evidence="2 5" id="KW-0238">DNA-binding</keyword>
<gene>
    <name evidence="5" type="ORF">DFP97_12143</name>
</gene>
<organism evidence="5 6">
    <name type="scientific">Paenibacillus prosopidis</name>
    <dbReference type="NCBI Taxonomy" id="630520"/>
    <lineage>
        <taxon>Bacteria</taxon>
        <taxon>Bacillati</taxon>
        <taxon>Bacillota</taxon>
        <taxon>Bacilli</taxon>
        <taxon>Bacillales</taxon>
        <taxon>Paenibacillaceae</taxon>
        <taxon>Paenibacillus</taxon>
    </lineage>
</organism>
<dbReference type="SUPFAM" id="SSF46689">
    <property type="entry name" value="Homeodomain-like"/>
    <property type="match status" value="1"/>
</dbReference>
<evidence type="ECO:0000259" key="4">
    <source>
        <dbReference type="PROSITE" id="PS01124"/>
    </source>
</evidence>
<dbReference type="PANTHER" id="PTHR43280:SF2">
    <property type="entry name" value="HTH-TYPE TRANSCRIPTIONAL REGULATOR EXSA"/>
    <property type="match status" value="1"/>
</dbReference>
<dbReference type="RefSeq" id="WP_245976608.1">
    <property type="nucleotide sequence ID" value="NZ_QPJD01000021.1"/>
</dbReference>
<dbReference type="InterPro" id="IPR037923">
    <property type="entry name" value="HTH-like"/>
</dbReference>
<dbReference type="PRINTS" id="PR00032">
    <property type="entry name" value="HTHARAC"/>
</dbReference>
<dbReference type="PROSITE" id="PS00041">
    <property type="entry name" value="HTH_ARAC_FAMILY_1"/>
    <property type="match status" value="1"/>
</dbReference>
<dbReference type="GO" id="GO:0043565">
    <property type="term" value="F:sequence-specific DNA binding"/>
    <property type="evidence" value="ECO:0007669"/>
    <property type="project" value="InterPro"/>
</dbReference>
<dbReference type="SMART" id="SM00342">
    <property type="entry name" value="HTH_ARAC"/>
    <property type="match status" value="1"/>
</dbReference>
<dbReference type="GO" id="GO:0003700">
    <property type="term" value="F:DNA-binding transcription factor activity"/>
    <property type="evidence" value="ECO:0007669"/>
    <property type="project" value="InterPro"/>
</dbReference>
<dbReference type="InterPro" id="IPR018062">
    <property type="entry name" value="HTH_AraC-typ_CS"/>
</dbReference>
<comment type="caution">
    <text evidence="5">The sequence shown here is derived from an EMBL/GenBank/DDBJ whole genome shotgun (WGS) entry which is preliminary data.</text>
</comment>
<feature type="domain" description="HTH araC/xylS-type" evidence="4">
    <location>
        <begin position="211"/>
        <end position="309"/>
    </location>
</feature>
<dbReference type="InterPro" id="IPR020449">
    <property type="entry name" value="Tscrpt_reg_AraC-type_HTH"/>
</dbReference>
<dbReference type="SUPFAM" id="SSF51215">
    <property type="entry name" value="Regulatory protein AraC"/>
    <property type="match status" value="1"/>
</dbReference>
<evidence type="ECO:0000256" key="2">
    <source>
        <dbReference type="ARBA" id="ARBA00023125"/>
    </source>
</evidence>
<keyword evidence="6" id="KW-1185">Reference proteome</keyword>
<dbReference type="EMBL" id="QPJD01000021">
    <property type="protein sequence ID" value="RCW41763.1"/>
    <property type="molecule type" value="Genomic_DNA"/>
</dbReference>
<dbReference type="Gene3D" id="1.10.10.60">
    <property type="entry name" value="Homeodomain-like"/>
    <property type="match status" value="2"/>
</dbReference>
<dbReference type="PANTHER" id="PTHR43280">
    <property type="entry name" value="ARAC-FAMILY TRANSCRIPTIONAL REGULATOR"/>
    <property type="match status" value="1"/>
</dbReference>
<evidence type="ECO:0000313" key="5">
    <source>
        <dbReference type="EMBL" id="RCW41763.1"/>
    </source>
</evidence>
<evidence type="ECO:0000256" key="1">
    <source>
        <dbReference type="ARBA" id="ARBA00023015"/>
    </source>
</evidence>
<protein>
    <submittedName>
        <fullName evidence="5">AraC-like DNA-binding protein</fullName>
    </submittedName>
</protein>
<name>A0A368VK39_9BACL</name>
<keyword evidence="1" id="KW-0805">Transcription regulation</keyword>
<keyword evidence="3" id="KW-0804">Transcription</keyword>
<evidence type="ECO:0000256" key="3">
    <source>
        <dbReference type="ARBA" id="ARBA00023163"/>
    </source>
</evidence>
<evidence type="ECO:0000313" key="6">
    <source>
        <dbReference type="Proteomes" id="UP000252415"/>
    </source>
</evidence>
<dbReference type="Pfam" id="PF12833">
    <property type="entry name" value="HTH_18"/>
    <property type="match status" value="1"/>
</dbReference>
<dbReference type="AlphaFoldDB" id="A0A368VK39"/>